<dbReference type="InterPro" id="IPR018392">
    <property type="entry name" value="LysM"/>
</dbReference>
<evidence type="ECO:0000256" key="1">
    <source>
        <dbReference type="SAM" id="Phobius"/>
    </source>
</evidence>
<evidence type="ECO:0000259" key="2">
    <source>
        <dbReference type="PROSITE" id="PS51782"/>
    </source>
</evidence>
<feature type="transmembrane region" description="Helical" evidence="1">
    <location>
        <begin position="21"/>
        <end position="40"/>
    </location>
</feature>
<accession>R7MYI0</accession>
<proteinExistence type="predicted"/>
<comment type="caution">
    <text evidence="3">The sequence shown here is derived from an EMBL/GenBank/DDBJ whole genome shotgun (WGS) entry which is preliminary data.</text>
</comment>
<keyword evidence="1" id="KW-1133">Transmembrane helix</keyword>
<gene>
    <name evidence="3" type="ORF">BN715_01219</name>
</gene>
<dbReference type="PROSITE" id="PS51782">
    <property type="entry name" value="LYSM"/>
    <property type="match status" value="1"/>
</dbReference>
<keyword evidence="1" id="KW-0472">Membrane</keyword>
<dbReference type="AlphaFoldDB" id="R7MYI0"/>
<dbReference type="Gene3D" id="3.10.350.10">
    <property type="entry name" value="LysM domain"/>
    <property type="match status" value="1"/>
</dbReference>
<organism evidence="3">
    <name type="scientific">Megasphaera elsdenii CAG:570</name>
    <dbReference type="NCBI Taxonomy" id="1263087"/>
    <lineage>
        <taxon>Bacteria</taxon>
        <taxon>Bacillati</taxon>
        <taxon>Bacillota</taxon>
        <taxon>Negativicutes</taxon>
        <taxon>Veillonellales</taxon>
        <taxon>Veillonellaceae</taxon>
        <taxon>Megasphaera</taxon>
    </lineage>
</organism>
<protein>
    <recommendedName>
        <fullName evidence="2">LysM domain-containing protein</fullName>
    </recommendedName>
</protein>
<dbReference type="CDD" id="cd00118">
    <property type="entry name" value="LysM"/>
    <property type="match status" value="1"/>
</dbReference>
<dbReference type="InterPro" id="IPR036779">
    <property type="entry name" value="LysM_dom_sf"/>
</dbReference>
<dbReference type="Proteomes" id="UP000017908">
    <property type="component" value="Unassembled WGS sequence"/>
</dbReference>
<name>R7MYI0_MEGEL</name>
<sequence>MKTMKIYDHGLTKPKRKTRFRMIRTGLAIAMAFGIGLYLGSTTPWSQAETIANDTAIIHVVDTDETLWEIAGPVADKTGQDIREVIYEIQINNDLGPNPTLKPGQRLVIRY</sequence>
<reference evidence="3" key="1">
    <citation type="submission" date="2012-11" db="EMBL/GenBank/DDBJ databases">
        <title>Dependencies among metagenomic species, viruses, plasmids and units of genetic variation.</title>
        <authorList>
            <person name="Nielsen H.B."/>
            <person name="Almeida M."/>
            <person name="Juncker A.S."/>
            <person name="Rasmussen S."/>
            <person name="Li J."/>
            <person name="Sunagawa S."/>
            <person name="Plichta D."/>
            <person name="Gautier L."/>
            <person name="Le Chatelier E."/>
            <person name="Peletier E."/>
            <person name="Bonde I."/>
            <person name="Nielsen T."/>
            <person name="Manichanh C."/>
            <person name="Arumugam M."/>
            <person name="Batto J."/>
            <person name="Santos M.B.Q.D."/>
            <person name="Blom N."/>
            <person name="Borruel N."/>
            <person name="Burgdorf K.S."/>
            <person name="Boumezbeur F."/>
            <person name="Casellas F."/>
            <person name="Dore J."/>
            <person name="Guarner F."/>
            <person name="Hansen T."/>
            <person name="Hildebrand F."/>
            <person name="Kaas R.S."/>
            <person name="Kennedy S."/>
            <person name="Kristiansen K."/>
            <person name="Kultima J.R."/>
            <person name="Leonard P."/>
            <person name="Levenez F."/>
            <person name="Lund O."/>
            <person name="Moumen B."/>
            <person name="Le Paslier D."/>
            <person name="Pons N."/>
            <person name="Pedersen O."/>
            <person name="Prifti E."/>
            <person name="Qin J."/>
            <person name="Raes J."/>
            <person name="Tap J."/>
            <person name="Tims S."/>
            <person name="Ussery D.W."/>
            <person name="Yamada T."/>
            <person name="MetaHit consortium"/>
            <person name="Renault P."/>
            <person name="Sicheritz-Ponten T."/>
            <person name="Bork P."/>
            <person name="Wang J."/>
            <person name="Brunak S."/>
            <person name="Ehrlich S.D."/>
        </authorList>
    </citation>
    <scope>NUCLEOTIDE SEQUENCE [LARGE SCALE GENOMIC DNA]</scope>
</reference>
<evidence type="ECO:0000313" key="3">
    <source>
        <dbReference type="EMBL" id="CDF04917.1"/>
    </source>
</evidence>
<feature type="domain" description="LysM" evidence="2">
    <location>
        <begin position="57"/>
        <end position="109"/>
    </location>
</feature>
<dbReference type="EMBL" id="CBKE010000159">
    <property type="protein sequence ID" value="CDF04917.1"/>
    <property type="molecule type" value="Genomic_DNA"/>
</dbReference>
<keyword evidence="1" id="KW-0812">Transmembrane</keyword>